<sequence>MSAELAIMTDASNAAIGAVLQQRKDERWQPLAFYSHKLNDAQKKYSPYDRELLAIYEAIKYFRHMVEARTFTVYTDHKPLIFAFRLNRESLSPRQFRYLDYIGQFTTDIRHLPGSDNVVADALSRVEEVSTIIDFKDLAKLQDEDPELQGLLLNGTALKLKKIAGSTHISVYCDTSTQLPRPYITPTLRKEAFNSLHNLHHPGMSATVRLVTQHFVWPGIRKDCREWARQCLHCQACKVTRHTKSPLSTYLTPSSRFSHIHLDIVGPLTPSSDYRYCLTVIDRFTRWPEAHPLKDITAESCASALVSGWIARFGCPARVTTDRGRQFESHLFKALTALVGAHHFRTTAYHPAANGLVERLHRQLKAAIMCHTSSQWTEALPLVLLGMRNSWKEDIQATPAELVYGEPLNLPGQFLSSKEDFTAADVTQYATRLRHHMAMLTPRPTSWHSTSPFYVPRDLHLSSHVFLRKDYVRSSLEPPYAGPYKVLQRQAKYFTIEVQGKPNNVSIDRLKPAYMMREDNKVPDEKPPATTSSTTTATTTTSEERRTKSGRRVRFPDFYRP</sequence>
<evidence type="ECO:0000313" key="2">
    <source>
        <dbReference type="Proteomes" id="UP001231649"/>
    </source>
</evidence>
<evidence type="ECO:0000313" key="1">
    <source>
        <dbReference type="EMBL" id="KAJ8721092.1"/>
    </source>
</evidence>
<keyword evidence="2" id="KW-1185">Reference proteome</keyword>
<dbReference type="Proteomes" id="UP001231649">
    <property type="component" value="Chromosome 19"/>
</dbReference>
<organism evidence="1 2">
    <name type="scientific">Mythimna loreyi</name>
    <dbReference type="NCBI Taxonomy" id="667449"/>
    <lineage>
        <taxon>Eukaryota</taxon>
        <taxon>Metazoa</taxon>
        <taxon>Ecdysozoa</taxon>
        <taxon>Arthropoda</taxon>
        <taxon>Hexapoda</taxon>
        <taxon>Insecta</taxon>
        <taxon>Pterygota</taxon>
        <taxon>Neoptera</taxon>
        <taxon>Endopterygota</taxon>
        <taxon>Lepidoptera</taxon>
        <taxon>Glossata</taxon>
        <taxon>Ditrysia</taxon>
        <taxon>Noctuoidea</taxon>
        <taxon>Noctuidae</taxon>
        <taxon>Noctuinae</taxon>
        <taxon>Hadenini</taxon>
        <taxon>Mythimna</taxon>
    </lineage>
</organism>
<protein>
    <submittedName>
        <fullName evidence="1">Uncharacterized protein</fullName>
    </submittedName>
</protein>
<dbReference type="EMBL" id="CM056795">
    <property type="protein sequence ID" value="KAJ8721092.1"/>
    <property type="molecule type" value="Genomic_DNA"/>
</dbReference>
<reference evidence="1" key="1">
    <citation type="submission" date="2023-03" db="EMBL/GenBank/DDBJ databases">
        <title>Chromosome-level genomes of two armyworms, Mythimna separata and Mythimna loreyi, provide insights into the biosynthesis and reception of sex pheromones.</title>
        <authorList>
            <person name="Zhao H."/>
        </authorList>
    </citation>
    <scope>NUCLEOTIDE SEQUENCE</scope>
    <source>
        <strain evidence="1">BeijingLab</strain>
    </source>
</reference>
<accession>A0ACC2QMX2</accession>
<comment type="caution">
    <text evidence="1">The sequence shown here is derived from an EMBL/GenBank/DDBJ whole genome shotgun (WGS) entry which is preliminary data.</text>
</comment>
<proteinExistence type="predicted"/>
<gene>
    <name evidence="1" type="ORF">PYW08_006557</name>
</gene>
<name>A0ACC2QMX2_9NEOP</name>